<dbReference type="SUPFAM" id="SSF56436">
    <property type="entry name" value="C-type lectin-like"/>
    <property type="match status" value="1"/>
</dbReference>
<evidence type="ECO:0000313" key="1">
    <source>
        <dbReference type="EMBL" id="GFN91856.1"/>
    </source>
</evidence>
<gene>
    <name evidence="1" type="ORF">PoB_001836200</name>
</gene>
<comment type="caution">
    <text evidence="1">The sequence shown here is derived from an EMBL/GenBank/DDBJ whole genome shotgun (WGS) entry which is preliminary data.</text>
</comment>
<proteinExistence type="predicted"/>
<dbReference type="Gene3D" id="3.10.100.10">
    <property type="entry name" value="Mannose-Binding Protein A, subunit A"/>
    <property type="match status" value="1"/>
</dbReference>
<keyword evidence="2" id="KW-1185">Reference proteome</keyword>
<name>A0AAV3ZBJ7_9GAST</name>
<evidence type="ECO:0000313" key="2">
    <source>
        <dbReference type="Proteomes" id="UP000735302"/>
    </source>
</evidence>
<sequence>MYSPYLQQKHYGRYRCNIEFSQKATPKTLDHGDVDLMELWVHETGDNNPCHDEWIYFDLDDVCISIFLSEKNWTDAREFCQEYHGADLTIIKSDVYNTFMRSMCRDEL</sequence>
<dbReference type="InterPro" id="IPR016187">
    <property type="entry name" value="CTDL_fold"/>
</dbReference>
<organism evidence="1 2">
    <name type="scientific">Plakobranchus ocellatus</name>
    <dbReference type="NCBI Taxonomy" id="259542"/>
    <lineage>
        <taxon>Eukaryota</taxon>
        <taxon>Metazoa</taxon>
        <taxon>Spiralia</taxon>
        <taxon>Lophotrochozoa</taxon>
        <taxon>Mollusca</taxon>
        <taxon>Gastropoda</taxon>
        <taxon>Heterobranchia</taxon>
        <taxon>Euthyneura</taxon>
        <taxon>Panpulmonata</taxon>
        <taxon>Sacoglossa</taxon>
        <taxon>Placobranchoidea</taxon>
        <taxon>Plakobranchidae</taxon>
        <taxon>Plakobranchus</taxon>
    </lineage>
</organism>
<protein>
    <recommendedName>
        <fullName evidence="3">C-type lectin domain-containing protein</fullName>
    </recommendedName>
</protein>
<evidence type="ECO:0008006" key="3">
    <source>
        <dbReference type="Google" id="ProtNLM"/>
    </source>
</evidence>
<dbReference type="Proteomes" id="UP000735302">
    <property type="component" value="Unassembled WGS sequence"/>
</dbReference>
<accession>A0AAV3ZBJ7</accession>
<dbReference type="AlphaFoldDB" id="A0AAV3ZBJ7"/>
<dbReference type="EMBL" id="BLXT01002183">
    <property type="protein sequence ID" value="GFN91856.1"/>
    <property type="molecule type" value="Genomic_DNA"/>
</dbReference>
<reference evidence="1 2" key="1">
    <citation type="journal article" date="2021" name="Elife">
        <title>Chloroplast acquisition without the gene transfer in kleptoplastic sea slugs, Plakobranchus ocellatus.</title>
        <authorList>
            <person name="Maeda T."/>
            <person name="Takahashi S."/>
            <person name="Yoshida T."/>
            <person name="Shimamura S."/>
            <person name="Takaki Y."/>
            <person name="Nagai Y."/>
            <person name="Toyoda A."/>
            <person name="Suzuki Y."/>
            <person name="Arimoto A."/>
            <person name="Ishii H."/>
            <person name="Satoh N."/>
            <person name="Nishiyama T."/>
            <person name="Hasebe M."/>
            <person name="Maruyama T."/>
            <person name="Minagawa J."/>
            <person name="Obokata J."/>
            <person name="Shigenobu S."/>
        </authorList>
    </citation>
    <scope>NUCLEOTIDE SEQUENCE [LARGE SCALE GENOMIC DNA]</scope>
</reference>
<dbReference type="InterPro" id="IPR016186">
    <property type="entry name" value="C-type_lectin-like/link_sf"/>
</dbReference>